<evidence type="ECO:0000256" key="1">
    <source>
        <dbReference type="ARBA" id="ARBA00004123"/>
    </source>
</evidence>
<dbReference type="InterPro" id="IPR016197">
    <property type="entry name" value="Chromo-like_dom_sf"/>
</dbReference>
<dbReference type="InterPro" id="IPR008251">
    <property type="entry name" value="Chromo_shadow_dom"/>
</dbReference>
<dbReference type="CDD" id="cd18657">
    <property type="entry name" value="CSD_Swi6"/>
    <property type="match status" value="1"/>
</dbReference>
<feature type="region of interest" description="Disordered" evidence="3">
    <location>
        <begin position="21"/>
        <end position="74"/>
    </location>
</feature>
<evidence type="ECO:0000259" key="4">
    <source>
        <dbReference type="SMART" id="SM00300"/>
    </source>
</evidence>
<keyword evidence="2" id="KW-0539">Nucleus</keyword>
<evidence type="ECO:0000256" key="2">
    <source>
        <dbReference type="ARBA" id="ARBA00023242"/>
    </source>
</evidence>
<dbReference type="Proteomes" id="UP000187455">
    <property type="component" value="Unassembled WGS sequence"/>
</dbReference>
<dbReference type="OrthoDB" id="2162520at2759"/>
<dbReference type="SMART" id="SM00300">
    <property type="entry name" value="ChSh"/>
    <property type="match status" value="1"/>
</dbReference>
<dbReference type="Gene3D" id="2.40.50.40">
    <property type="match status" value="1"/>
</dbReference>
<comment type="subcellular location">
    <subcellularLocation>
        <location evidence="1">Nucleus</location>
    </subcellularLocation>
</comment>
<accession>A0A1R0GPD8</accession>
<organism evidence="5 6">
    <name type="scientific">Smittium mucronatum</name>
    <dbReference type="NCBI Taxonomy" id="133383"/>
    <lineage>
        <taxon>Eukaryota</taxon>
        <taxon>Fungi</taxon>
        <taxon>Fungi incertae sedis</taxon>
        <taxon>Zoopagomycota</taxon>
        <taxon>Kickxellomycotina</taxon>
        <taxon>Harpellomycetes</taxon>
        <taxon>Harpellales</taxon>
        <taxon>Legeriomycetaceae</taxon>
        <taxon>Smittium</taxon>
    </lineage>
</organism>
<dbReference type="EMBL" id="LSSL01005542">
    <property type="protein sequence ID" value="OLY78771.1"/>
    <property type="molecule type" value="Genomic_DNA"/>
</dbReference>
<dbReference type="SUPFAM" id="SSF54160">
    <property type="entry name" value="Chromo domain-like"/>
    <property type="match status" value="1"/>
</dbReference>
<keyword evidence="6" id="KW-1185">Reference proteome</keyword>
<name>A0A1R0GPD8_9FUNG</name>
<feature type="compositionally biased region" description="Polar residues" evidence="3">
    <location>
        <begin position="56"/>
        <end position="68"/>
    </location>
</feature>
<gene>
    <name evidence="5" type="ORF">AYI68_g7173</name>
</gene>
<dbReference type="AlphaFoldDB" id="A0A1R0GPD8"/>
<sequence>MSEVLLKQYWDRLAAEGITKDSIMNPSNKLKKRTSMQNKTPSSAKDSSKKRHISADGNSSDLPTTNNDDFPPDVDSWEDLVEKIDTVDRTPDSGLVVYIVWKNGKKTVHPSSVINTKCPQKIIKFYEERLRFSSVPQDD</sequence>
<evidence type="ECO:0000256" key="3">
    <source>
        <dbReference type="SAM" id="MobiDB-lite"/>
    </source>
</evidence>
<feature type="domain" description="Chromo shadow" evidence="4">
    <location>
        <begin position="69"/>
        <end position="135"/>
    </location>
</feature>
<protein>
    <submittedName>
        <fullName evidence="5">Chromatin-associated protein swi6</fullName>
    </submittedName>
</protein>
<proteinExistence type="predicted"/>
<dbReference type="STRING" id="133383.A0A1R0GPD8"/>
<comment type="caution">
    <text evidence="5">The sequence shown here is derived from an EMBL/GenBank/DDBJ whole genome shotgun (WGS) entry which is preliminary data.</text>
</comment>
<reference evidence="5 6" key="1">
    <citation type="journal article" date="2016" name="Mol. Biol. Evol.">
        <title>Genome-Wide Survey of Gut Fungi (Harpellales) Reveals the First Horizontally Transferred Ubiquitin Gene from a Mosquito Host.</title>
        <authorList>
            <person name="Wang Y."/>
            <person name="White M.M."/>
            <person name="Kvist S."/>
            <person name="Moncalvo J.M."/>
        </authorList>
    </citation>
    <scope>NUCLEOTIDE SEQUENCE [LARGE SCALE GENOMIC DNA]</scope>
    <source>
        <strain evidence="5 6">ALG-7-W6</strain>
    </source>
</reference>
<dbReference type="Pfam" id="PF01393">
    <property type="entry name" value="Chromo_shadow"/>
    <property type="match status" value="1"/>
</dbReference>
<dbReference type="GO" id="GO:0005634">
    <property type="term" value="C:nucleus"/>
    <property type="evidence" value="ECO:0007669"/>
    <property type="project" value="UniProtKB-SubCell"/>
</dbReference>
<feature type="compositionally biased region" description="Polar residues" evidence="3">
    <location>
        <begin position="35"/>
        <end position="45"/>
    </location>
</feature>
<evidence type="ECO:0000313" key="5">
    <source>
        <dbReference type="EMBL" id="OLY78771.1"/>
    </source>
</evidence>
<evidence type="ECO:0000313" key="6">
    <source>
        <dbReference type="Proteomes" id="UP000187455"/>
    </source>
</evidence>